<name>A0ABT3MQI2_9GAMM</name>
<dbReference type="EMBL" id="JAPFCC010000001">
    <property type="protein sequence ID" value="MCW7554304.1"/>
    <property type="molecule type" value="Genomic_DNA"/>
</dbReference>
<dbReference type="InterPro" id="IPR028350">
    <property type="entry name" value="DNAC/IstB-like"/>
</dbReference>
<evidence type="ECO:0000313" key="7">
    <source>
        <dbReference type="Proteomes" id="UP001209854"/>
    </source>
</evidence>
<dbReference type="CDD" id="cd00009">
    <property type="entry name" value="AAA"/>
    <property type="match status" value="1"/>
</dbReference>
<evidence type="ECO:0000259" key="4">
    <source>
        <dbReference type="SMART" id="SM00382"/>
    </source>
</evidence>
<accession>A0ABT3MQI2</accession>
<protein>
    <submittedName>
        <fullName evidence="5">IS21-like element helper ATPase IstB</fullName>
    </submittedName>
</protein>
<comment type="caution">
    <text evidence="5">The sequence shown here is derived from an EMBL/GenBank/DDBJ whole genome shotgun (WGS) entry which is preliminary data.</text>
</comment>
<evidence type="ECO:0000313" key="6">
    <source>
        <dbReference type="EMBL" id="MCW7554304.1"/>
    </source>
</evidence>
<keyword evidence="2" id="KW-0547">Nucleotide-binding</keyword>
<dbReference type="Proteomes" id="UP001209854">
    <property type="component" value="Unassembled WGS sequence"/>
</dbReference>
<dbReference type="NCBIfam" id="NF038214">
    <property type="entry name" value="IS21_help_AAA"/>
    <property type="match status" value="1"/>
</dbReference>
<dbReference type="PANTHER" id="PTHR30050">
    <property type="entry name" value="CHROMOSOMAL REPLICATION INITIATOR PROTEIN DNAA"/>
    <property type="match status" value="1"/>
</dbReference>
<dbReference type="InterPro" id="IPR027417">
    <property type="entry name" value="P-loop_NTPase"/>
</dbReference>
<keyword evidence="3" id="KW-0067">ATP-binding</keyword>
<evidence type="ECO:0000256" key="3">
    <source>
        <dbReference type="ARBA" id="ARBA00022840"/>
    </source>
</evidence>
<dbReference type="Pfam" id="PF01695">
    <property type="entry name" value="IstB_IS21"/>
    <property type="match status" value="1"/>
</dbReference>
<gene>
    <name evidence="5" type="primary">istB</name>
    <name evidence="5" type="ORF">NX722_02985</name>
    <name evidence="6" type="ORF">NX722_17100</name>
</gene>
<dbReference type="PANTHER" id="PTHR30050:SF4">
    <property type="entry name" value="ATP-BINDING PROTEIN RV3427C IN INSERTION SEQUENCE-RELATED"/>
    <property type="match status" value="1"/>
</dbReference>
<sequence>MLMNPTMEKLQALKLTGMLEALDEQLKSPDIEQLSFDERLGLMIDREVTARDNRRLKTRLKKARLRHDACMEDIDYRHPRGLKRDQIQQLLSSHWIREHQNVIITGPTGVGKTWLACAMAQKACRDGYTVQYLRLPRLLQDLNLARADGRYVKLMTALAKTDLLLLDDWGLSTLTESQRRDLLEIVEDRHNVKSTLVTSQMPVDHWHELIGDPTLADAILDRLIHNAHRVPLKGDSLRKKQSKLANSELTS</sequence>
<dbReference type="SUPFAM" id="SSF52540">
    <property type="entry name" value="P-loop containing nucleoside triphosphate hydrolases"/>
    <property type="match status" value="1"/>
</dbReference>
<dbReference type="RefSeq" id="WP_262564040.1">
    <property type="nucleotide sequence ID" value="NZ_JAPFCC010000001.1"/>
</dbReference>
<keyword evidence="7" id="KW-1185">Reference proteome</keyword>
<evidence type="ECO:0000256" key="2">
    <source>
        <dbReference type="ARBA" id="ARBA00022741"/>
    </source>
</evidence>
<dbReference type="PIRSF" id="PIRSF003073">
    <property type="entry name" value="DNAC_TnpB_IstB"/>
    <property type="match status" value="1"/>
</dbReference>
<comment type="similarity">
    <text evidence="1">Belongs to the IS21/IS1162 putative ATP-binding protein family.</text>
</comment>
<reference evidence="5 7" key="1">
    <citation type="submission" date="2022-10" db="EMBL/GenBank/DDBJ databases">
        <title>High-quality genome sequences of two octocoral-associated bacteria, Endozoicomonas euniceicola EF212 and Endozoicomonas gorgoniicola PS125.</title>
        <authorList>
            <person name="Chiou Y.-J."/>
            <person name="Chen Y.-H."/>
        </authorList>
    </citation>
    <scope>NUCLEOTIDE SEQUENCE [LARGE SCALE GENOMIC DNA]</scope>
    <source>
        <strain evidence="5 7">PS125</strain>
    </source>
</reference>
<dbReference type="Gene3D" id="3.40.50.300">
    <property type="entry name" value="P-loop containing nucleotide triphosphate hydrolases"/>
    <property type="match status" value="1"/>
</dbReference>
<dbReference type="InterPro" id="IPR002611">
    <property type="entry name" value="IstB_ATP-bd"/>
</dbReference>
<feature type="domain" description="AAA+ ATPase" evidence="4">
    <location>
        <begin position="98"/>
        <end position="231"/>
    </location>
</feature>
<evidence type="ECO:0000256" key="1">
    <source>
        <dbReference type="ARBA" id="ARBA00008059"/>
    </source>
</evidence>
<dbReference type="InterPro" id="IPR003593">
    <property type="entry name" value="AAA+_ATPase"/>
</dbReference>
<organism evidence="5 7">
    <name type="scientific">Endozoicomonas gorgoniicola</name>
    <dbReference type="NCBI Taxonomy" id="1234144"/>
    <lineage>
        <taxon>Bacteria</taxon>
        <taxon>Pseudomonadati</taxon>
        <taxon>Pseudomonadota</taxon>
        <taxon>Gammaproteobacteria</taxon>
        <taxon>Oceanospirillales</taxon>
        <taxon>Endozoicomonadaceae</taxon>
        <taxon>Endozoicomonas</taxon>
    </lineage>
</organism>
<dbReference type="SMART" id="SM00382">
    <property type="entry name" value="AAA"/>
    <property type="match status" value="1"/>
</dbReference>
<dbReference type="InterPro" id="IPR047661">
    <property type="entry name" value="IstB"/>
</dbReference>
<dbReference type="EMBL" id="JAPFCC010000001">
    <property type="protein sequence ID" value="MCW7551625.1"/>
    <property type="molecule type" value="Genomic_DNA"/>
</dbReference>
<evidence type="ECO:0000313" key="5">
    <source>
        <dbReference type="EMBL" id="MCW7551625.1"/>
    </source>
</evidence>
<proteinExistence type="inferred from homology"/>